<feature type="transmembrane region" description="Helical" evidence="1">
    <location>
        <begin position="232"/>
        <end position="265"/>
    </location>
</feature>
<dbReference type="InterPro" id="IPR037272">
    <property type="entry name" value="SNS_sf"/>
</dbReference>
<evidence type="ECO:0000256" key="1">
    <source>
        <dbReference type="SAM" id="Phobius"/>
    </source>
</evidence>
<keyword evidence="3" id="KW-1185">Reference proteome</keyword>
<name>A0ABW3HJC3_9GAMM</name>
<feature type="transmembrane region" description="Helical" evidence="1">
    <location>
        <begin position="277"/>
        <end position="299"/>
    </location>
</feature>
<organism evidence="2 3">
    <name type="scientific">Paraperlucidibaca wandonensis</name>
    <dbReference type="NCBI Taxonomy" id="1268273"/>
    <lineage>
        <taxon>Bacteria</taxon>
        <taxon>Pseudomonadati</taxon>
        <taxon>Pseudomonadota</taxon>
        <taxon>Gammaproteobacteria</taxon>
        <taxon>Moraxellales</taxon>
        <taxon>Moraxellaceae</taxon>
        <taxon>Paraperlucidibaca</taxon>
    </lineage>
</organism>
<dbReference type="Proteomes" id="UP001597044">
    <property type="component" value="Unassembled WGS sequence"/>
</dbReference>
<feature type="transmembrane region" description="Helical" evidence="1">
    <location>
        <begin position="188"/>
        <end position="211"/>
    </location>
</feature>
<dbReference type="EMBL" id="JBHTIT010000001">
    <property type="protein sequence ID" value="MFD0950861.1"/>
    <property type="molecule type" value="Genomic_DNA"/>
</dbReference>
<comment type="caution">
    <text evidence="2">The sequence shown here is derived from an EMBL/GenBank/DDBJ whole genome shotgun (WGS) entry which is preliminary data.</text>
</comment>
<feature type="transmembrane region" description="Helical" evidence="1">
    <location>
        <begin position="12"/>
        <end position="32"/>
    </location>
</feature>
<feature type="transmembrane region" description="Helical" evidence="1">
    <location>
        <begin position="351"/>
        <end position="374"/>
    </location>
</feature>
<feature type="transmembrane region" description="Helical" evidence="1">
    <location>
        <begin position="44"/>
        <end position="61"/>
    </location>
</feature>
<feature type="transmembrane region" description="Helical" evidence="1">
    <location>
        <begin position="311"/>
        <end position="331"/>
    </location>
</feature>
<keyword evidence="1" id="KW-0472">Membrane</keyword>
<feature type="transmembrane region" description="Helical" evidence="1">
    <location>
        <begin position="130"/>
        <end position="150"/>
    </location>
</feature>
<evidence type="ECO:0000313" key="3">
    <source>
        <dbReference type="Proteomes" id="UP001597044"/>
    </source>
</evidence>
<accession>A0ABW3HJC3</accession>
<proteinExistence type="predicted"/>
<feature type="transmembrane region" description="Helical" evidence="1">
    <location>
        <begin position="92"/>
        <end position="118"/>
    </location>
</feature>
<feature type="transmembrane region" description="Helical" evidence="1">
    <location>
        <begin position="157"/>
        <end position="176"/>
    </location>
</feature>
<keyword evidence="1" id="KW-0812">Transmembrane</keyword>
<keyword evidence="1" id="KW-1133">Transmembrane helix</keyword>
<gene>
    <name evidence="2" type="ORF">ACFQ0F_10745</name>
</gene>
<dbReference type="SUPFAM" id="SSF161070">
    <property type="entry name" value="SNF-like"/>
    <property type="match status" value="1"/>
</dbReference>
<evidence type="ECO:0000313" key="2">
    <source>
        <dbReference type="EMBL" id="MFD0950861.1"/>
    </source>
</evidence>
<sequence>MTSVTTPHSTSIVASESAVSSIIVAMAVLAWAGLVGAGVLWGELPYMALSAVFAAWPLALAERALAVRSKRSLVDGMQHLTRESDAARGWRFIAYSGLFAGLLAMVLTATWAGVFTTVAVQSLMHDQSGWLSSAMLVPALTTFAVFLGLLRYVGRANLTHWLLPMLLLAGVSAYSLSHEQVWPLDSSLALPGGIGWSAALLIGALLGGAGLMVRWPWQQHVTPQPLLQGASVVFSMAMLISLMLPGLAAVLLAAVACLLMLLALARPWLAVLSARGLAMWPALFVVLVVVIGLAEILWYTAGLIRLQQLSLVLLLWMTVNALVLAIYAGWIMKMSHARKALNLPSEAAYNVWRIAIRWVAPITLLAGVGSLVGLI</sequence>
<reference evidence="3" key="1">
    <citation type="journal article" date="2019" name="Int. J. Syst. Evol. Microbiol.">
        <title>The Global Catalogue of Microorganisms (GCM) 10K type strain sequencing project: providing services to taxonomists for standard genome sequencing and annotation.</title>
        <authorList>
            <consortium name="The Broad Institute Genomics Platform"/>
            <consortium name="The Broad Institute Genome Sequencing Center for Infectious Disease"/>
            <person name="Wu L."/>
            <person name="Ma J."/>
        </authorList>
    </citation>
    <scope>NUCLEOTIDE SEQUENCE [LARGE SCALE GENOMIC DNA]</scope>
    <source>
        <strain evidence="3">CCUG 63419</strain>
    </source>
</reference>
<dbReference type="RefSeq" id="WP_379071950.1">
    <property type="nucleotide sequence ID" value="NZ_JBHTIT010000001.1"/>
</dbReference>
<protein>
    <submittedName>
        <fullName evidence="2">Uncharacterized protein</fullName>
    </submittedName>
</protein>